<accession>A0A2A5RPW6</accession>
<evidence type="ECO:0000256" key="1">
    <source>
        <dbReference type="SAM" id="Phobius"/>
    </source>
</evidence>
<dbReference type="EMBL" id="JXJU01000001">
    <property type="protein sequence ID" value="PCS01485.1"/>
    <property type="molecule type" value="Genomic_DNA"/>
</dbReference>
<dbReference type="STRING" id="1291764.GCA_001311235_00222"/>
<feature type="transmembrane region" description="Helical" evidence="1">
    <location>
        <begin position="7"/>
        <end position="24"/>
    </location>
</feature>
<evidence type="ECO:0000313" key="3">
    <source>
        <dbReference type="Proteomes" id="UP000218181"/>
    </source>
</evidence>
<dbReference type="PANTHER" id="PTHR41771:SF1">
    <property type="entry name" value="MEMBRANE PROTEIN"/>
    <property type="match status" value="1"/>
</dbReference>
<dbReference type="PANTHER" id="PTHR41771">
    <property type="entry name" value="MEMBRANE PROTEIN-RELATED"/>
    <property type="match status" value="1"/>
</dbReference>
<keyword evidence="1" id="KW-0812">Transmembrane</keyword>
<feature type="transmembrane region" description="Helical" evidence="1">
    <location>
        <begin position="166"/>
        <end position="186"/>
    </location>
</feature>
<dbReference type="Proteomes" id="UP000218181">
    <property type="component" value="Unassembled WGS sequence"/>
</dbReference>
<protein>
    <submittedName>
        <fullName evidence="2">Transporter</fullName>
    </submittedName>
</protein>
<feature type="transmembrane region" description="Helical" evidence="1">
    <location>
        <begin position="291"/>
        <end position="313"/>
    </location>
</feature>
<feature type="transmembrane region" description="Helical" evidence="1">
    <location>
        <begin position="193"/>
        <end position="217"/>
    </location>
</feature>
<gene>
    <name evidence="2" type="ORF">RT41_GL000249</name>
</gene>
<feature type="transmembrane region" description="Helical" evidence="1">
    <location>
        <begin position="139"/>
        <end position="160"/>
    </location>
</feature>
<reference evidence="2 3" key="1">
    <citation type="submission" date="2014-12" db="EMBL/GenBank/DDBJ databases">
        <title>Draft genome sequences of 10 type strains of Lactococcus.</title>
        <authorList>
            <person name="Sun Z."/>
            <person name="Zhong Z."/>
            <person name="Liu W."/>
            <person name="Zhang W."/>
            <person name="Zhang H."/>
        </authorList>
    </citation>
    <scope>NUCLEOTIDE SEQUENCE [LARGE SCALE GENOMIC DNA]</scope>
    <source>
        <strain evidence="2 3">JCM 16395</strain>
    </source>
</reference>
<feature type="transmembrane region" description="Helical" evidence="1">
    <location>
        <begin position="237"/>
        <end position="264"/>
    </location>
</feature>
<feature type="transmembrane region" description="Helical" evidence="1">
    <location>
        <begin position="333"/>
        <end position="359"/>
    </location>
</feature>
<evidence type="ECO:0000313" key="2">
    <source>
        <dbReference type="EMBL" id="PCS01485.1"/>
    </source>
</evidence>
<dbReference type="Pfam" id="PF07907">
    <property type="entry name" value="YibE_F"/>
    <property type="match status" value="1"/>
</dbReference>
<feature type="transmembrane region" description="Helical" evidence="1">
    <location>
        <begin position="116"/>
        <end position="132"/>
    </location>
</feature>
<proteinExistence type="predicted"/>
<keyword evidence="1" id="KW-1133">Transmembrane helix</keyword>
<dbReference type="RefSeq" id="WP_054638946.1">
    <property type="nucleotide sequence ID" value="NZ_BBAL01000001.1"/>
</dbReference>
<dbReference type="OrthoDB" id="5753718at2"/>
<dbReference type="AlphaFoldDB" id="A0A2A5RPW6"/>
<dbReference type="InterPro" id="IPR012507">
    <property type="entry name" value="YibE_F"/>
</dbReference>
<keyword evidence="3" id="KW-1185">Reference proteome</keyword>
<keyword evidence="1" id="KW-0472">Membrane</keyword>
<organism evidence="2 3">
    <name type="scientific">Lactococcus fujiensis JCM 16395</name>
    <dbReference type="NCBI Taxonomy" id="1291764"/>
    <lineage>
        <taxon>Bacteria</taxon>
        <taxon>Bacillati</taxon>
        <taxon>Bacillota</taxon>
        <taxon>Bacilli</taxon>
        <taxon>Lactobacillales</taxon>
        <taxon>Streptococcaceae</taxon>
        <taxon>Lactococcus</taxon>
    </lineage>
</organism>
<name>A0A2A5RPW6_9LACT</name>
<comment type="caution">
    <text evidence="2">The sequence shown here is derived from an EMBL/GenBank/DDBJ whole genome shotgun (WGS) entry which is preliminary data.</text>
</comment>
<sequence length="367" mass="41013">MKNKIIIIKTFLLILSAFLVYFVVDNDAFIYREPVAKIVSIKTLQRESVEDTYKNTDEEVTQKINLKLLNQGKNELTVNNIVNQSQATGQIYRRGQKVILQKVNQQWQILSLKRDALIAGLLTLFVGALIFLTRLKSSLFLLASLLLNLIYFVIAILFNVQFSPPVLILFGALAILFAFSSLTFVIGWNRQMFYTFITTILTTAITFLLTLLVLRATENSGVHFEYLEYVTQNPSQFFFVGTMISVLGAIMDGTGDIVAGLFGLARQNKINQINFGFSNYVKSGISIGQEIIGTLTNVLFMIFMAEAFPMTLLLLRNGNTWSYIATVGLNLGLLQTIISAIGIVLAVPITSFVASYGLISETRKEHL</sequence>